<evidence type="ECO:0000313" key="3">
    <source>
        <dbReference type="Proteomes" id="UP000597507"/>
    </source>
</evidence>
<gene>
    <name evidence="2" type="ORF">GCM10010964_43330</name>
</gene>
<proteinExistence type="predicted"/>
<protein>
    <submittedName>
        <fullName evidence="2">Uncharacterized protein</fullName>
    </submittedName>
</protein>
<comment type="caution">
    <text evidence="2">The sequence shown here is derived from an EMBL/GenBank/DDBJ whole genome shotgun (WGS) entry which is preliminary data.</text>
</comment>
<dbReference type="AlphaFoldDB" id="A0A8J2ZFU7"/>
<evidence type="ECO:0000313" key="2">
    <source>
        <dbReference type="EMBL" id="GGG51419.1"/>
    </source>
</evidence>
<feature type="transmembrane region" description="Helical" evidence="1">
    <location>
        <begin position="30"/>
        <end position="56"/>
    </location>
</feature>
<keyword evidence="3" id="KW-1185">Reference proteome</keyword>
<accession>A0A8J2ZFU7</accession>
<dbReference type="EMBL" id="BMKS01000025">
    <property type="protein sequence ID" value="GGG51419.1"/>
    <property type="molecule type" value="Genomic_DNA"/>
</dbReference>
<evidence type="ECO:0000256" key="1">
    <source>
        <dbReference type="SAM" id="Phobius"/>
    </source>
</evidence>
<name>A0A8J2ZFU7_9PROT</name>
<dbReference type="Proteomes" id="UP000597507">
    <property type="component" value="Unassembled WGS sequence"/>
</dbReference>
<keyword evidence="1" id="KW-1133">Transmembrane helix</keyword>
<organism evidence="2 3">
    <name type="scientific">Caldovatus sediminis</name>
    <dbReference type="NCBI Taxonomy" id="2041189"/>
    <lineage>
        <taxon>Bacteria</taxon>
        <taxon>Pseudomonadati</taxon>
        <taxon>Pseudomonadota</taxon>
        <taxon>Alphaproteobacteria</taxon>
        <taxon>Acetobacterales</taxon>
        <taxon>Roseomonadaceae</taxon>
        <taxon>Caldovatus</taxon>
    </lineage>
</organism>
<sequence>MHIHRRRLAFRVVPPHAQPPRNGTRRLSDVVAVVLGAALAFWIGWTAMHACGATLADLPLIEAWR</sequence>
<keyword evidence="1" id="KW-0472">Membrane</keyword>
<keyword evidence="1" id="KW-0812">Transmembrane</keyword>
<reference evidence="2 3" key="1">
    <citation type="journal article" date="2014" name="Int. J. Syst. Evol. Microbiol.">
        <title>Complete genome sequence of Corynebacterium casei LMG S-19264T (=DSM 44701T), isolated from a smear-ripened cheese.</title>
        <authorList>
            <consortium name="US DOE Joint Genome Institute (JGI-PGF)"/>
            <person name="Walter F."/>
            <person name="Albersmeier A."/>
            <person name="Kalinowski J."/>
            <person name="Ruckert C."/>
        </authorList>
    </citation>
    <scope>NUCLEOTIDE SEQUENCE [LARGE SCALE GENOMIC DNA]</scope>
    <source>
        <strain evidence="2 3">CGMCC 1.16330</strain>
    </source>
</reference>
<dbReference type="RefSeq" id="WP_188904122.1">
    <property type="nucleotide sequence ID" value="NZ_BMKS01000025.1"/>
</dbReference>